<dbReference type="FunFam" id="3.30.160.60:FF:000081">
    <property type="entry name" value="Zinc finger homeobox protein 4"/>
    <property type="match status" value="1"/>
</dbReference>
<keyword evidence="15" id="KW-1185">Reference proteome</keyword>
<dbReference type="GO" id="GO:0000978">
    <property type="term" value="F:RNA polymerase II cis-regulatory region sequence-specific DNA binding"/>
    <property type="evidence" value="ECO:0007669"/>
    <property type="project" value="TreeGrafter"/>
</dbReference>
<evidence type="ECO:0000256" key="1">
    <source>
        <dbReference type="ARBA" id="ARBA00004123"/>
    </source>
</evidence>
<dbReference type="Pfam" id="PF24056">
    <property type="entry name" value="zf-C2H2_ZFHX3"/>
    <property type="match status" value="1"/>
</dbReference>
<feature type="compositionally biased region" description="Polar residues" evidence="12">
    <location>
        <begin position="1604"/>
        <end position="1623"/>
    </location>
</feature>
<dbReference type="PANTHER" id="PTHR45891">
    <property type="entry name" value="ZINC FINGER HOMEOBOX PROTEIN"/>
    <property type="match status" value="1"/>
</dbReference>
<feature type="domain" description="C2H2-type" evidence="13">
    <location>
        <begin position="1415"/>
        <end position="1442"/>
    </location>
</feature>
<dbReference type="PROSITE" id="PS00028">
    <property type="entry name" value="ZINC_FINGER_C2H2_1"/>
    <property type="match status" value="5"/>
</dbReference>
<feature type="region of interest" description="Disordered" evidence="12">
    <location>
        <begin position="197"/>
        <end position="247"/>
    </location>
</feature>
<keyword evidence="3" id="KW-0677">Repeat</keyword>
<keyword evidence="8" id="KW-0371">Homeobox</keyword>
<feature type="domain" description="C2H2-type" evidence="13">
    <location>
        <begin position="1340"/>
        <end position="1369"/>
    </location>
</feature>
<dbReference type="Pfam" id="PF00096">
    <property type="entry name" value="zf-C2H2"/>
    <property type="match status" value="2"/>
</dbReference>
<organism evidence="14 15">
    <name type="scientific">Stomoxys calcitrans</name>
    <name type="common">Stable fly</name>
    <name type="synonym">Conops calcitrans</name>
    <dbReference type="NCBI Taxonomy" id="35570"/>
    <lineage>
        <taxon>Eukaryota</taxon>
        <taxon>Metazoa</taxon>
        <taxon>Ecdysozoa</taxon>
        <taxon>Arthropoda</taxon>
        <taxon>Hexapoda</taxon>
        <taxon>Insecta</taxon>
        <taxon>Pterygota</taxon>
        <taxon>Neoptera</taxon>
        <taxon>Endopterygota</taxon>
        <taxon>Diptera</taxon>
        <taxon>Brachycera</taxon>
        <taxon>Muscomorpha</taxon>
        <taxon>Muscoidea</taxon>
        <taxon>Muscidae</taxon>
        <taxon>Stomoxys</taxon>
    </lineage>
</organism>
<evidence type="ECO:0000256" key="12">
    <source>
        <dbReference type="SAM" id="MobiDB-lite"/>
    </source>
</evidence>
<dbReference type="GO" id="GO:0005634">
    <property type="term" value="C:nucleus"/>
    <property type="evidence" value="ECO:0007669"/>
    <property type="project" value="UniProtKB-SubCell"/>
</dbReference>
<dbReference type="PANTHER" id="PTHR45891:SF3">
    <property type="entry name" value="ZINC FINGER PROTEIN 2"/>
    <property type="match status" value="1"/>
</dbReference>
<evidence type="ECO:0000259" key="13">
    <source>
        <dbReference type="PROSITE" id="PS50157"/>
    </source>
</evidence>
<reference evidence="14" key="1">
    <citation type="submission" date="2020-05" db="UniProtKB">
        <authorList>
            <consortium name="EnsemblMetazoa"/>
        </authorList>
    </citation>
    <scope>IDENTIFICATION</scope>
    <source>
        <strain evidence="14">USDA</strain>
    </source>
</reference>
<name>A0A1I8P1P8_STOCA</name>
<comment type="subcellular location">
    <subcellularLocation>
        <location evidence="1">Nucleus</location>
    </subcellularLocation>
</comment>
<evidence type="ECO:0000256" key="11">
    <source>
        <dbReference type="PROSITE-ProRule" id="PRU00042"/>
    </source>
</evidence>
<keyword evidence="4 11" id="KW-0863">Zinc-finger</keyword>
<evidence type="ECO:0000256" key="9">
    <source>
        <dbReference type="ARBA" id="ARBA00023163"/>
    </source>
</evidence>
<keyword evidence="2" id="KW-0479">Metal-binding</keyword>
<feature type="compositionally biased region" description="Polar residues" evidence="12">
    <location>
        <begin position="1230"/>
        <end position="1243"/>
    </location>
</feature>
<dbReference type="PROSITE" id="PS50157">
    <property type="entry name" value="ZINC_FINGER_C2H2_2"/>
    <property type="match status" value="5"/>
</dbReference>
<evidence type="ECO:0000256" key="8">
    <source>
        <dbReference type="ARBA" id="ARBA00023155"/>
    </source>
</evidence>
<proteinExistence type="predicted"/>
<dbReference type="Gene3D" id="3.30.160.60">
    <property type="entry name" value="Classic Zinc Finger"/>
    <property type="match status" value="2"/>
</dbReference>
<feature type="domain" description="C2H2-type" evidence="13">
    <location>
        <begin position="1443"/>
        <end position="1471"/>
    </location>
</feature>
<feature type="region of interest" description="Disordered" evidence="12">
    <location>
        <begin position="1211"/>
        <end position="1251"/>
    </location>
</feature>
<evidence type="ECO:0000313" key="14">
    <source>
        <dbReference type="EnsemblMetazoa" id="SCAU004017-PA"/>
    </source>
</evidence>
<dbReference type="GO" id="GO:0008270">
    <property type="term" value="F:zinc ion binding"/>
    <property type="evidence" value="ECO:0007669"/>
    <property type="project" value="UniProtKB-KW"/>
</dbReference>
<feature type="domain" description="C2H2-type" evidence="13">
    <location>
        <begin position="585"/>
        <end position="614"/>
    </location>
</feature>
<evidence type="ECO:0000256" key="6">
    <source>
        <dbReference type="ARBA" id="ARBA00023015"/>
    </source>
</evidence>
<gene>
    <name evidence="14" type="primary">106093249</name>
</gene>
<dbReference type="SUPFAM" id="SSF57667">
    <property type="entry name" value="beta-beta-alpha zinc fingers"/>
    <property type="match status" value="2"/>
</dbReference>
<dbReference type="SMART" id="SM00451">
    <property type="entry name" value="ZnF_U1"/>
    <property type="match status" value="2"/>
</dbReference>
<sequence>MFTGNFVCDINDSTYKADEEASILQRTQQQNVSVGIDNDSPLLLDRKLTSSLLKPFQSMSYGYTSPKFHIQQQNNPKVHTFKILNATDASINFRQEETTTQIKTPILMCFICKLSFGITKLFVLHANKEHGIDLQEFERSLLLRREYASAIIQRNMDENPQISFLEPDCAESKHFLTETGKKADPQLASCTMQRENIDCNDMSSDPNNSQTAPKGNVSLQSVSTSCSAVPLPSTSQSNETKPTGYIDNNEVSPINFVRSIYSEDKSRTLMPQNPLLTPTQTPMPIDMSPTTTSSIHPKSEEKLMEFSSDKNCNESEEDNSLLQLEKSDISWEQKEKSASAAVPNSSVQLSSLHASWFVLSAEQNSGNVKMISDFLQQQLSELQQQNHFTFPTCIERLSSLRKGCPLHTDRKGIDCKSCELAELNINMKEQKKNSTRKPNVPSAITPTRSAANNQLPLVPKNMVPHSNMRQCTITSAAPPSVTTSFTIGACSDHINGRPLDVECIRCEMILNTARLNTSTQQSTRNSCKTLKCPQCNWHYKYQETLEIHMREKHPDGESACGYCLAGQQHPRLARGESYSCGYKPYRCEICNYSTTTKGNLSIHMQSDKHLNNVQELNSSHSIVAAATSANGIVKLDNTATNYIHQYNMIRQHRPQITLSNCEGESKSLRSSESEAKVLKNAPSLNELGFRPNPSFRCDMCNYETAVARNLRIHMTSDKHTQNLTILQNNIKQMQALSVLQQQQQQHNHKQLGEQIIENISDRQFSNLPYNQEIMMHLLHQNSASTIKLCSDKDVTLINTEDKQQLEFNSGYGVIQEDSSALTSLSIELPFRRNDWPTEYFSCLICENFSTNDIDELNQHLTLDRSSQFSPMVESKQSTKYNFNDRSSPPSCVWSEIMTVQNNNYICFLCKYKTNLRANFQLHSKTDKHLQKLNFVNHLREGGIHNENKLKYYQQQHHQKGIYPMQIKCNCCDFFSNSIQQLKVHTKNPHHDTMRVTFQYLNELLRKEINNTAMDNSGGDDKSVEGAENPYLASKWNGKKGLYCKLCNITLHSLINMIHHIKALHYLQIDNIIRMDENDEQRSECRLDDIFKLCDVDQSDKNIQNGASRDFSFTSTDPEINQPRTSDEKPLEIAGYDSAGSSTIATDQRDVCSNIAYFDNDQSDMSNMIFRCFHCPFSAYNKHDMKLHMELLHQDKGNGELIFRSPSNINSVSPDSVGKQEVLSGGEFNDSDSQSSLLTASEKSNVNKDEKPGNLNIFPAQIQCPLCHDVFMDVQEFDTHLLNLHSVGRDGLIRLISQLRSLVAKETDSNQCKENKLAVADRRISNSTNVSESLDSAPDIYCCQQCDAVFKREQQLLLHAQQMKHYIIKQGEYLCLAYNATQNSCALRFPTPAAMFTHYNDKHINLVISERHVYKYRCKHCSLAFKTREKLSTHLVYHTIRDTTKCRICMRSFRTVQALESHMEITHNESRNAFKCSEDSEIESKVSRDENNLFVAPSPEPVRNELQATPTQPVDQEMPPTVITEPVKARPPDTDELYQNYGQKTNSNSEDMSTLHNLQKIATAAAASGFALNPVEMLNIIQFHHLMSLNIMNLTPPLLISGTNAISTGHTTPAATDSGPTENTPADHRRTPPLEKTPTPVTFEGQNTKYKKNVSVVTNPQ</sequence>
<feature type="region of interest" description="Disordered" evidence="12">
    <location>
        <begin position="1604"/>
        <end position="1660"/>
    </location>
</feature>
<dbReference type="InterPro" id="IPR036236">
    <property type="entry name" value="Znf_C2H2_sf"/>
</dbReference>
<keyword evidence="10" id="KW-0539">Nucleus</keyword>
<feature type="domain" description="C2H2-type" evidence="13">
    <location>
        <begin position="530"/>
        <end position="558"/>
    </location>
</feature>
<evidence type="ECO:0000256" key="3">
    <source>
        <dbReference type="ARBA" id="ARBA00022737"/>
    </source>
</evidence>
<keyword evidence="9" id="KW-0804">Transcription</keyword>
<evidence type="ECO:0000313" key="15">
    <source>
        <dbReference type="Proteomes" id="UP000095300"/>
    </source>
</evidence>
<evidence type="ECO:0000256" key="4">
    <source>
        <dbReference type="ARBA" id="ARBA00022771"/>
    </source>
</evidence>
<evidence type="ECO:0000256" key="10">
    <source>
        <dbReference type="ARBA" id="ARBA00023242"/>
    </source>
</evidence>
<dbReference type="OrthoDB" id="6417226at2759"/>
<keyword evidence="7" id="KW-0238">DNA-binding</keyword>
<feature type="region of interest" description="Disordered" evidence="12">
    <location>
        <begin position="272"/>
        <end position="295"/>
    </location>
</feature>
<dbReference type="VEuPathDB" id="VectorBase:SCAU004017"/>
<dbReference type="STRING" id="35570.A0A1I8P1P8"/>
<dbReference type="Proteomes" id="UP000095300">
    <property type="component" value="Unassembled WGS sequence"/>
</dbReference>
<dbReference type="InterPro" id="IPR003604">
    <property type="entry name" value="Matrin/U1-like-C_Znf_C2H2"/>
</dbReference>
<dbReference type="InterPro" id="IPR013087">
    <property type="entry name" value="Znf_C2H2_type"/>
</dbReference>
<keyword evidence="5" id="KW-0862">Zinc</keyword>
<feature type="compositionally biased region" description="Low complexity" evidence="12">
    <location>
        <begin position="272"/>
        <end position="284"/>
    </location>
</feature>
<protein>
    <recommendedName>
        <fullName evidence="13">C2H2-type domain-containing protein</fullName>
    </recommendedName>
</protein>
<evidence type="ECO:0000256" key="2">
    <source>
        <dbReference type="ARBA" id="ARBA00022723"/>
    </source>
</evidence>
<feature type="compositionally biased region" description="Polar residues" evidence="12">
    <location>
        <begin position="201"/>
        <end position="241"/>
    </location>
</feature>
<accession>A0A1I8P1P8</accession>
<dbReference type="EnsemblMetazoa" id="SCAU004017-RA">
    <property type="protein sequence ID" value="SCAU004017-PA"/>
    <property type="gene ID" value="SCAU004017"/>
</dbReference>
<feature type="region of interest" description="Disordered" evidence="12">
    <location>
        <begin position="1106"/>
        <end position="1125"/>
    </location>
</feature>
<dbReference type="InterPro" id="IPR051968">
    <property type="entry name" value="ZnFinger_Homeobox_TR"/>
</dbReference>
<evidence type="ECO:0000256" key="7">
    <source>
        <dbReference type="ARBA" id="ARBA00023125"/>
    </source>
</evidence>
<dbReference type="GO" id="GO:0000981">
    <property type="term" value="F:DNA-binding transcription factor activity, RNA polymerase II-specific"/>
    <property type="evidence" value="ECO:0007669"/>
    <property type="project" value="TreeGrafter"/>
</dbReference>
<evidence type="ECO:0000256" key="5">
    <source>
        <dbReference type="ARBA" id="ARBA00022833"/>
    </source>
</evidence>
<keyword evidence="6" id="KW-0805">Transcription regulation</keyword>
<dbReference type="SMART" id="SM00355">
    <property type="entry name" value="ZnF_C2H2"/>
    <property type="match status" value="14"/>
</dbReference>
<feature type="compositionally biased region" description="Polar residues" evidence="12">
    <location>
        <begin position="1106"/>
        <end position="1123"/>
    </location>
</feature>